<feature type="chain" id="PRO_5002526715" description="DUF4419 domain-containing protein" evidence="1">
    <location>
        <begin position="21"/>
        <end position="429"/>
    </location>
</feature>
<organism evidence="2 3">
    <name type="scientific">Hirsutella minnesotensis 3608</name>
    <dbReference type="NCBI Taxonomy" id="1043627"/>
    <lineage>
        <taxon>Eukaryota</taxon>
        <taxon>Fungi</taxon>
        <taxon>Dikarya</taxon>
        <taxon>Ascomycota</taxon>
        <taxon>Pezizomycotina</taxon>
        <taxon>Sordariomycetes</taxon>
        <taxon>Hypocreomycetidae</taxon>
        <taxon>Hypocreales</taxon>
        <taxon>Ophiocordycipitaceae</taxon>
        <taxon>Hirsutella</taxon>
    </lineage>
</organism>
<gene>
    <name evidence="2" type="ORF">HIM_06153</name>
</gene>
<dbReference type="OrthoDB" id="9978173at2759"/>
<evidence type="ECO:0000313" key="3">
    <source>
        <dbReference type="Proteomes" id="UP000054481"/>
    </source>
</evidence>
<dbReference type="Pfam" id="PF14388">
    <property type="entry name" value="DUF4419"/>
    <property type="match status" value="1"/>
</dbReference>
<dbReference type="InterPro" id="IPR025533">
    <property type="entry name" value="DUF4419"/>
</dbReference>
<dbReference type="Proteomes" id="UP000054481">
    <property type="component" value="Unassembled WGS sequence"/>
</dbReference>
<evidence type="ECO:0000256" key="1">
    <source>
        <dbReference type="SAM" id="SignalP"/>
    </source>
</evidence>
<reference evidence="2 3" key="1">
    <citation type="journal article" date="2014" name="Genome Biol. Evol.">
        <title>Comparative genomics and transcriptomics analyses reveal divergent lifestyle features of nematode endoparasitic fungus Hirsutella minnesotensis.</title>
        <authorList>
            <person name="Lai Y."/>
            <person name="Liu K."/>
            <person name="Zhang X."/>
            <person name="Zhang X."/>
            <person name="Li K."/>
            <person name="Wang N."/>
            <person name="Shu C."/>
            <person name="Wu Y."/>
            <person name="Wang C."/>
            <person name="Bushley K.E."/>
            <person name="Xiang M."/>
            <person name="Liu X."/>
        </authorList>
    </citation>
    <scope>NUCLEOTIDE SEQUENCE [LARGE SCALE GENOMIC DNA]</scope>
    <source>
        <strain evidence="2 3">3608</strain>
    </source>
</reference>
<dbReference type="EMBL" id="KQ030525">
    <property type="protein sequence ID" value="KJZ74557.1"/>
    <property type="molecule type" value="Genomic_DNA"/>
</dbReference>
<keyword evidence="1" id="KW-0732">Signal</keyword>
<evidence type="ECO:0000313" key="2">
    <source>
        <dbReference type="EMBL" id="KJZ74557.1"/>
    </source>
</evidence>
<keyword evidence="3" id="KW-1185">Reference proteome</keyword>
<sequence length="429" mass="47123">MTRAALFQVLALGLSTLANADIVVPVSDVKPIPLQTLGTASSALQLFEQSCPEQVQAAGAGPAANVIVSSYSDRPHDLAIANGTVYASSDSLVRGAIDAWAQHQDLVLRPDVVWFEILAQLNLYMTKHAEELRHMFVDFGGKQEIVVLDWTWQSVIDGFKSAIQQRVKTKWLEAWLTPDFSTTTDNDKTTASVLMMGLMQHYFSFTGGIICGLPSVRLLGEREDWVKLQKKLDSLKQFGVEPSQYAQNLRPILNMFVQTWDKPKSEEVRAFWKQIVRADKVFTCGAGPIEYDVSGWITGFMHWTASGELRVPEGVTGSKTTIGGVSYQSINLNQLPVGYARAPLKMLDFPTQGTNSMAYVVAGNIGIGRAQQTAANGRRTGVVSQPLSAWFLYGPVDPTAAKQDRDTGSRNEVTAIYRGLRTQCPRGGF</sequence>
<dbReference type="AlphaFoldDB" id="A0A0F7ZZP0"/>
<evidence type="ECO:0008006" key="4">
    <source>
        <dbReference type="Google" id="ProtNLM"/>
    </source>
</evidence>
<dbReference type="PANTHER" id="PTHR31252:SF11">
    <property type="entry name" value="DUF4419 DOMAIN-CONTAINING PROTEIN"/>
    <property type="match status" value="1"/>
</dbReference>
<proteinExistence type="predicted"/>
<feature type="signal peptide" evidence="1">
    <location>
        <begin position="1"/>
        <end position="20"/>
    </location>
</feature>
<name>A0A0F7ZZP0_9HYPO</name>
<accession>A0A0F7ZZP0</accession>
<protein>
    <recommendedName>
        <fullName evidence="4">DUF4419 domain-containing protein</fullName>
    </recommendedName>
</protein>
<dbReference type="PANTHER" id="PTHR31252">
    <property type="entry name" value="DUF4419 DOMAIN-CONTAINING PROTEIN"/>
    <property type="match status" value="1"/>
</dbReference>